<dbReference type="EMBL" id="FNAO01000002">
    <property type="protein sequence ID" value="SDD87211.1"/>
    <property type="molecule type" value="Genomic_DNA"/>
</dbReference>
<evidence type="ECO:0000313" key="1">
    <source>
        <dbReference type="EMBL" id="SDD87211.1"/>
    </source>
</evidence>
<name>A0A1G6YAD6_9FLAO</name>
<accession>A0A1G6YAD6</accession>
<proteinExistence type="predicted"/>
<organism evidence="1 2">
    <name type="scientific">Pricia antarctica</name>
    <dbReference type="NCBI Taxonomy" id="641691"/>
    <lineage>
        <taxon>Bacteria</taxon>
        <taxon>Pseudomonadati</taxon>
        <taxon>Bacteroidota</taxon>
        <taxon>Flavobacteriia</taxon>
        <taxon>Flavobacteriales</taxon>
        <taxon>Flavobacteriaceae</taxon>
        <taxon>Pricia</taxon>
    </lineage>
</organism>
<reference evidence="1 2" key="1">
    <citation type="submission" date="2016-10" db="EMBL/GenBank/DDBJ databases">
        <authorList>
            <person name="de Groot N.N."/>
        </authorList>
    </citation>
    <scope>NUCLEOTIDE SEQUENCE [LARGE SCALE GENOMIC DNA]</scope>
    <source>
        <strain evidence="1 2">DSM 23421</strain>
    </source>
</reference>
<evidence type="ECO:0000313" key="2">
    <source>
        <dbReference type="Proteomes" id="UP000199109"/>
    </source>
</evidence>
<sequence>MGQRNICIAYFIIAILGLHPLLGFGQQVKNVPEVFEALSSEPEVMFISNEIHVPSEGGHLQGMQVIEKNGTEKLLISGSSLAQAYVLQVDLATRKTDTLISLMKEPYRHAGGIQVSEPYFVVGIEDNFTKTASKVCLYNYRNGNLDTAQPNFTMDRKGEAKRQTAGSTGLLATDTGYLMVVSNWDSRNWEFYRIDPEQNEQKMLASFAAPDDWASYQSINLIRDEKAIYAIGFYNEESVGHADLILVSGLENFEPIMEKVRTKTFNCTNEVDFGAAAGLQVDKEGHLHIWGTQSDPLIRIAVNKFSQR</sequence>
<gene>
    <name evidence="1" type="ORF">SAMN05421636_102173</name>
</gene>
<dbReference type="SUPFAM" id="SSF63825">
    <property type="entry name" value="YWTD domain"/>
    <property type="match status" value="1"/>
</dbReference>
<dbReference type="AlphaFoldDB" id="A0A1G6YAD6"/>
<protein>
    <submittedName>
        <fullName evidence="1">Uncharacterized protein</fullName>
    </submittedName>
</protein>
<keyword evidence="2" id="KW-1185">Reference proteome</keyword>
<dbReference type="Proteomes" id="UP000199109">
    <property type="component" value="Unassembled WGS sequence"/>
</dbReference>